<evidence type="ECO:0000313" key="4">
    <source>
        <dbReference type="Proteomes" id="UP001429984"/>
    </source>
</evidence>
<evidence type="ECO:0000256" key="2">
    <source>
        <dbReference type="RuleBase" id="RU362097"/>
    </source>
</evidence>
<reference evidence="3 4" key="1">
    <citation type="submission" date="2020-11" db="EMBL/GenBank/DDBJ databases">
        <title>Draft Genome Sequence and Secondary Metabolite Biosynthetic Potential of the Lysobacter niastensis Type strain DSM 18481.</title>
        <authorList>
            <person name="Turrini P."/>
            <person name="Artuso I."/>
            <person name="Tescari M."/>
            <person name="Lugli G.A."/>
            <person name="Frangipani E."/>
            <person name="Ventura M."/>
            <person name="Visca P."/>
        </authorList>
    </citation>
    <scope>NUCLEOTIDE SEQUENCE [LARGE SCALE GENOMIC DNA]</scope>
    <source>
        <strain evidence="3 4">DSM 18481</strain>
    </source>
</reference>
<comment type="caution">
    <text evidence="3">The sequence shown here is derived from an EMBL/GenBank/DDBJ whole genome shotgun (WGS) entry which is preliminary data.</text>
</comment>
<name>A0ABS0B6D9_9GAMM</name>
<keyword evidence="2" id="KW-1134">Transmembrane beta strand</keyword>
<evidence type="ECO:0000256" key="1">
    <source>
        <dbReference type="ARBA" id="ARBA00007613"/>
    </source>
</evidence>
<accession>A0ABS0B6D9</accession>
<dbReference type="Proteomes" id="UP001429984">
    <property type="component" value="Unassembled WGS sequence"/>
</dbReference>
<dbReference type="PANTHER" id="PTHR30203">
    <property type="entry name" value="OUTER MEMBRANE CATION EFFLUX PROTEIN"/>
    <property type="match status" value="1"/>
</dbReference>
<dbReference type="Gene3D" id="2.20.200.10">
    <property type="entry name" value="Outer membrane efflux proteins (OEP)"/>
    <property type="match status" value="1"/>
</dbReference>
<dbReference type="Gene3D" id="1.20.1600.10">
    <property type="entry name" value="Outer membrane efflux proteins (OEP)"/>
    <property type="match status" value="1"/>
</dbReference>
<proteinExistence type="inferred from homology"/>
<comment type="similarity">
    <text evidence="1 2">Belongs to the outer membrane factor (OMF) (TC 1.B.17) family.</text>
</comment>
<keyword evidence="2" id="KW-0564">Palmitate</keyword>
<keyword evidence="2" id="KW-0449">Lipoprotein</keyword>
<dbReference type="InterPro" id="IPR010131">
    <property type="entry name" value="MdtP/NodT-like"/>
</dbReference>
<protein>
    <submittedName>
        <fullName evidence="3">Efflux transporter outer membrane subunit</fullName>
    </submittedName>
</protein>
<dbReference type="RefSeq" id="WP_194930405.1">
    <property type="nucleotide sequence ID" value="NZ_JADLZT010000003.1"/>
</dbReference>
<gene>
    <name evidence="3" type="ORF">IU514_07260</name>
</gene>
<dbReference type="SUPFAM" id="SSF56954">
    <property type="entry name" value="Outer membrane efflux proteins (OEP)"/>
    <property type="match status" value="1"/>
</dbReference>
<dbReference type="Pfam" id="PF02321">
    <property type="entry name" value="OEP"/>
    <property type="match status" value="2"/>
</dbReference>
<dbReference type="EMBL" id="JADLZT010000003">
    <property type="protein sequence ID" value="MBF6023823.1"/>
    <property type="molecule type" value="Genomic_DNA"/>
</dbReference>
<comment type="subcellular location">
    <subcellularLocation>
        <location evidence="2">Cell outer membrane</location>
        <topology evidence="2">Lipid-anchor</topology>
    </subcellularLocation>
</comment>
<keyword evidence="2" id="KW-0472">Membrane</keyword>
<keyword evidence="2" id="KW-0812">Transmembrane</keyword>
<organism evidence="3 4">
    <name type="scientific">Lysobacter niastensis</name>
    <dbReference type="NCBI Taxonomy" id="380629"/>
    <lineage>
        <taxon>Bacteria</taxon>
        <taxon>Pseudomonadati</taxon>
        <taxon>Pseudomonadota</taxon>
        <taxon>Gammaproteobacteria</taxon>
        <taxon>Lysobacterales</taxon>
        <taxon>Lysobacteraceae</taxon>
        <taxon>Lysobacter</taxon>
    </lineage>
</organism>
<evidence type="ECO:0000313" key="3">
    <source>
        <dbReference type="EMBL" id="MBF6023823.1"/>
    </source>
</evidence>
<sequence length="476" mass="50921">MATCAAALVLLAGCATLDPPSGEEIRAQALPQVDVPAQWKVNPAARAGSIGDGWVTTFGDPQLDALVAEAIANNPDLQIAAARVEQADAAVEAAKAQLRPAIGILGRTSTKPVSDLIPILSGVILRAWWELDLWGRLRYERNAARAERDAAGADYRFAQQSIAASTARAWFLAAATARQQQLSDEMARNAAKLVELAEQRERVGAGTGTDVALARASSASYQDAAQQVELAHRQALRALELLLGRYPAAEIQSRQDLAAFPGPIPVGVPLEALERRPDLIAAERRVAAAFNRTRAAKAARLPSLTLSANFGWVNTDDLEDVTSERSNTTKSAGAQVVQPIYLGGAIDSQIQLRSAEQKQAVAEYGRLALRALGEVEDALDAENIFGQRENILRGALDDSRRALDLERTSYRVGKADLRDVTQSQLSSFATEIALLQVRREHLDRRVDLHLALGGNFVVTPPADAAGADAGASSEQK</sequence>
<dbReference type="InterPro" id="IPR003423">
    <property type="entry name" value="OMP_efflux"/>
</dbReference>
<keyword evidence="4" id="KW-1185">Reference proteome</keyword>
<dbReference type="PANTHER" id="PTHR30203:SF32">
    <property type="entry name" value="CATION EFFLUX SYSTEM PROTEIN CUSC"/>
    <property type="match status" value="1"/>
</dbReference>
<dbReference type="NCBIfam" id="TIGR01845">
    <property type="entry name" value="outer_NodT"/>
    <property type="match status" value="1"/>
</dbReference>